<keyword evidence="4" id="KW-0788">Thiol protease</keyword>
<feature type="compositionally biased region" description="Acidic residues" evidence="5">
    <location>
        <begin position="568"/>
        <end position="582"/>
    </location>
</feature>
<feature type="compositionally biased region" description="Basic and acidic residues" evidence="5">
    <location>
        <begin position="104"/>
        <end position="127"/>
    </location>
</feature>
<feature type="domain" description="Ubiquitin-like protease family profile" evidence="6">
    <location>
        <begin position="320"/>
        <end position="513"/>
    </location>
</feature>
<dbReference type="Gene3D" id="3.30.310.130">
    <property type="entry name" value="Ubiquitin-related"/>
    <property type="match status" value="1"/>
</dbReference>
<dbReference type="PROSITE" id="PS50600">
    <property type="entry name" value="ULP_PROTEASE"/>
    <property type="match status" value="1"/>
</dbReference>
<sequence length="582" mass="66113">MEESERPGGRTGLDWDKLFAAADDDDDSPTPVLVVERSTSSSSPSPPAPAPAAAASASASADTDDWITALSDWNLADNIARQARTLRDCERSLRDKGEKLRSTLRRLREEQERRKLRRIEKDADQSEKPTQSTGAIAQGASDGLREATTQLTGPLRSSFAEIFSGKLEDKTPCSASNLHKNGSPSMTCSDPLIQKSIGKISLRKRKGAYPSSRKQPFRGPRNLSVERADHSPNSDRKTRSSSIYTLRDLSRRFSGGLSTRENDFHGQLFRDSKAKKEPTVVLVDEEECQQVERIEGGDKLNECMKDATIYYPSRDDPQSVEICYADIECLAPEQYLTSPIMNFYVLYLQQQSLKSDKGINDYHFFNTYFYKKLQEALSCEGKEKDALFAKFRRWWKGVNIFQKAYVFIPIHEDLHWSLAIICIRDKDDHSGPIILHLDSLGLHHSKSILDYIKSFLVEEWSYLRQQVAPSDLLIEEEIWEVLPEEIVQKKIAVPQQKNDYDCGLFVLHFMERFIEEAPDRLKNKDLAMFGKQWFKPEEASGLRVKIQKLLEKEFQDSTEGQHARGSSDSDEAPAECVDIEDP</sequence>
<keyword evidence="2" id="KW-0645">Protease</keyword>
<dbReference type="PANTHER" id="PTHR46915:SF2">
    <property type="entry name" value="UBIQUITIN-LIKE PROTEASE 4"/>
    <property type="match status" value="1"/>
</dbReference>
<dbReference type="SUPFAM" id="SSF54001">
    <property type="entry name" value="Cysteine proteinases"/>
    <property type="match status" value="1"/>
</dbReference>
<evidence type="ECO:0000313" key="8">
    <source>
        <dbReference type="Proteomes" id="UP001634007"/>
    </source>
</evidence>
<keyword evidence="8" id="KW-1185">Reference proteome</keyword>
<dbReference type="EMBL" id="JBJKBG010000008">
    <property type="protein sequence ID" value="KAL3726547.1"/>
    <property type="molecule type" value="Genomic_DNA"/>
</dbReference>
<feature type="compositionally biased region" description="Basic and acidic residues" evidence="5">
    <location>
        <begin position="1"/>
        <end position="17"/>
    </location>
</feature>
<organism evidence="7 8">
    <name type="scientific">Eucalyptus globulus</name>
    <name type="common">Tasmanian blue gum</name>
    <dbReference type="NCBI Taxonomy" id="34317"/>
    <lineage>
        <taxon>Eukaryota</taxon>
        <taxon>Viridiplantae</taxon>
        <taxon>Streptophyta</taxon>
        <taxon>Embryophyta</taxon>
        <taxon>Tracheophyta</taxon>
        <taxon>Spermatophyta</taxon>
        <taxon>Magnoliopsida</taxon>
        <taxon>eudicotyledons</taxon>
        <taxon>Gunneridae</taxon>
        <taxon>Pentapetalae</taxon>
        <taxon>rosids</taxon>
        <taxon>malvids</taxon>
        <taxon>Myrtales</taxon>
        <taxon>Myrtaceae</taxon>
        <taxon>Myrtoideae</taxon>
        <taxon>Eucalypteae</taxon>
        <taxon>Eucalyptus</taxon>
    </lineage>
</organism>
<dbReference type="PANTHER" id="PTHR46915">
    <property type="entry name" value="UBIQUITIN-LIKE PROTEASE 4-RELATED"/>
    <property type="match status" value="1"/>
</dbReference>
<evidence type="ECO:0000259" key="6">
    <source>
        <dbReference type="PROSITE" id="PS50600"/>
    </source>
</evidence>
<dbReference type="AlphaFoldDB" id="A0ABD3JMG7"/>
<feature type="region of interest" description="Disordered" evidence="5">
    <location>
        <begin position="104"/>
        <end position="142"/>
    </location>
</feature>
<reference evidence="7 8" key="1">
    <citation type="submission" date="2024-11" db="EMBL/GenBank/DDBJ databases">
        <title>Chromosome-level genome assembly of Eucalyptus globulus Labill. provides insights into its genome evolution.</title>
        <authorList>
            <person name="Li X."/>
        </authorList>
    </citation>
    <scope>NUCLEOTIDE SEQUENCE [LARGE SCALE GENOMIC DNA]</scope>
    <source>
        <strain evidence="7">CL2024</strain>
        <tissue evidence="7">Fresh tender leaves</tissue>
    </source>
</reference>
<feature type="compositionally biased region" description="Basic and acidic residues" evidence="5">
    <location>
        <begin position="554"/>
        <end position="567"/>
    </location>
</feature>
<evidence type="ECO:0000256" key="4">
    <source>
        <dbReference type="ARBA" id="ARBA00022807"/>
    </source>
</evidence>
<feature type="compositionally biased region" description="Basic and acidic residues" evidence="5">
    <location>
        <begin position="224"/>
        <end position="238"/>
    </location>
</feature>
<feature type="region of interest" description="Disordered" evidence="5">
    <location>
        <begin position="199"/>
        <end position="241"/>
    </location>
</feature>
<dbReference type="InterPro" id="IPR038765">
    <property type="entry name" value="Papain-like_cys_pep_sf"/>
</dbReference>
<dbReference type="GO" id="GO:0006508">
    <property type="term" value="P:proteolysis"/>
    <property type="evidence" value="ECO:0007669"/>
    <property type="project" value="UniProtKB-KW"/>
</dbReference>
<dbReference type="GO" id="GO:0016926">
    <property type="term" value="P:protein desumoylation"/>
    <property type="evidence" value="ECO:0007669"/>
    <property type="project" value="UniProtKB-ARBA"/>
</dbReference>
<dbReference type="Gene3D" id="1.10.418.20">
    <property type="match status" value="1"/>
</dbReference>
<gene>
    <name evidence="7" type="ORF">ACJRO7_031446</name>
</gene>
<evidence type="ECO:0000313" key="7">
    <source>
        <dbReference type="EMBL" id="KAL3726547.1"/>
    </source>
</evidence>
<protein>
    <recommendedName>
        <fullName evidence="6">Ubiquitin-like protease family profile domain-containing protein</fullName>
    </recommendedName>
</protein>
<accession>A0ABD3JMG7</accession>
<feature type="region of interest" description="Disordered" evidence="5">
    <location>
        <begin position="554"/>
        <end position="582"/>
    </location>
</feature>
<evidence type="ECO:0000256" key="5">
    <source>
        <dbReference type="SAM" id="MobiDB-lite"/>
    </source>
</evidence>
<evidence type="ECO:0000256" key="2">
    <source>
        <dbReference type="ARBA" id="ARBA00022670"/>
    </source>
</evidence>
<comment type="caution">
    <text evidence="7">The sequence shown here is derived from an EMBL/GenBank/DDBJ whole genome shotgun (WGS) entry which is preliminary data.</text>
</comment>
<keyword evidence="3" id="KW-0378">Hydrolase</keyword>
<evidence type="ECO:0000256" key="3">
    <source>
        <dbReference type="ARBA" id="ARBA00022801"/>
    </source>
</evidence>
<comment type="similarity">
    <text evidence="1">Belongs to the peptidase C48 family.</text>
</comment>
<name>A0ABD3JMG7_EUCGL</name>
<dbReference type="GO" id="GO:0008234">
    <property type="term" value="F:cysteine-type peptidase activity"/>
    <property type="evidence" value="ECO:0007669"/>
    <property type="project" value="UniProtKB-KW"/>
</dbReference>
<evidence type="ECO:0000256" key="1">
    <source>
        <dbReference type="ARBA" id="ARBA00005234"/>
    </source>
</evidence>
<proteinExistence type="inferred from homology"/>
<dbReference type="Pfam" id="PF02902">
    <property type="entry name" value="Peptidase_C48"/>
    <property type="match status" value="1"/>
</dbReference>
<dbReference type="Proteomes" id="UP001634007">
    <property type="component" value="Unassembled WGS sequence"/>
</dbReference>
<feature type="region of interest" description="Disordered" evidence="5">
    <location>
        <begin position="1"/>
        <end position="57"/>
    </location>
</feature>
<dbReference type="InterPro" id="IPR003653">
    <property type="entry name" value="Peptidase_C48_C"/>
</dbReference>